<proteinExistence type="predicted"/>
<organism evidence="1 2">
    <name type="scientific">Acaulospora colombiana</name>
    <dbReference type="NCBI Taxonomy" id="27376"/>
    <lineage>
        <taxon>Eukaryota</taxon>
        <taxon>Fungi</taxon>
        <taxon>Fungi incertae sedis</taxon>
        <taxon>Mucoromycota</taxon>
        <taxon>Glomeromycotina</taxon>
        <taxon>Glomeromycetes</taxon>
        <taxon>Diversisporales</taxon>
        <taxon>Acaulosporaceae</taxon>
        <taxon>Acaulospora</taxon>
    </lineage>
</organism>
<gene>
    <name evidence="1" type="ORF">ACOLOM_LOCUS1335</name>
</gene>
<sequence>MICDEEMMRLVTYHYVERDQPHKRVPTGKQQEEMIPLSVFRESDLKGIAVWFICILLSVSLLLNMFTTHLTRNNQVSLNNYDVIHDMEMSNPVLFRESGSEKPAPECDGRRTVKNTSFVNNLLFNLCLTQIPFVNLSIPKFPDLGKPANSEVAREPETKIDEINQGTSLDKPKLGEDQEQSTENPELEKMIEKIGELPVLLEEIKTTEQITTSDSTSLSDSECTDEMWGKQKLLNDDPQIAAAPEINAKIKEIPEMSITPFVEINENSKAVLPEVSLLVKDETIEEISRVVTSARGVKIKEIPEISVTQVQGVGTKEIPLEKVNDIELGDGNTQTIVSAGAEFERVELMTNPEEIKETSEWQYTVQVREVEKSDDATISLNLDFDGSSESESASISTLEDHVEVFKSHRPVYEPFVEVHVAPPSELFLNDVITQLDQEIKIIAEHEKRAKSLIEEKEKKEERDQEYEVTKQIQYRLMKQIHIIDYQKRQYEIQEKENILSPETSSVSVPAFTIESVDFQKFAVYVIMVQRRDKDGRLKSGWLLSRRYNEFFALYQHLRKRQLCGFNFPGKTLFPNLNNDFLEFRRGRFNELMQVLISNPKVCDDNEFRKFLQK</sequence>
<name>A0ACA9KCN8_9GLOM</name>
<dbReference type="Proteomes" id="UP000789525">
    <property type="component" value="Unassembled WGS sequence"/>
</dbReference>
<accession>A0ACA9KCN8</accession>
<evidence type="ECO:0000313" key="1">
    <source>
        <dbReference type="EMBL" id="CAG8464980.1"/>
    </source>
</evidence>
<evidence type="ECO:0000313" key="2">
    <source>
        <dbReference type="Proteomes" id="UP000789525"/>
    </source>
</evidence>
<dbReference type="EMBL" id="CAJVPT010001564">
    <property type="protein sequence ID" value="CAG8464980.1"/>
    <property type="molecule type" value="Genomic_DNA"/>
</dbReference>
<comment type="caution">
    <text evidence="1">The sequence shown here is derived from an EMBL/GenBank/DDBJ whole genome shotgun (WGS) entry which is preliminary data.</text>
</comment>
<protein>
    <submittedName>
        <fullName evidence="1">17021_t:CDS:1</fullName>
    </submittedName>
</protein>
<reference evidence="1" key="1">
    <citation type="submission" date="2021-06" db="EMBL/GenBank/DDBJ databases">
        <authorList>
            <person name="Kallberg Y."/>
            <person name="Tangrot J."/>
            <person name="Rosling A."/>
        </authorList>
    </citation>
    <scope>NUCLEOTIDE SEQUENCE</scope>
    <source>
        <strain evidence="1">CL356</strain>
    </source>
</reference>
<keyword evidence="2" id="KW-1185">Reference proteome</keyword>